<dbReference type="InterPro" id="IPR036691">
    <property type="entry name" value="Endo/exonu/phosph_ase_sf"/>
</dbReference>
<dbReference type="OrthoDB" id="1750980at2759"/>
<keyword evidence="1" id="KW-0863">Zinc-finger</keyword>
<proteinExistence type="predicted"/>
<evidence type="ECO:0000256" key="2">
    <source>
        <dbReference type="SAM" id="MobiDB-lite"/>
    </source>
</evidence>
<protein>
    <recommendedName>
        <fullName evidence="3">CCHC-type domain-containing protein</fullName>
    </recommendedName>
</protein>
<dbReference type="GO" id="GO:0003676">
    <property type="term" value="F:nucleic acid binding"/>
    <property type="evidence" value="ECO:0007669"/>
    <property type="project" value="InterPro"/>
</dbReference>
<dbReference type="Proteomes" id="UP001141552">
    <property type="component" value="Unassembled WGS sequence"/>
</dbReference>
<dbReference type="Gene3D" id="3.60.10.10">
    <property type="entry name" value="Endonuclease/exonuclease/phosphatase"/>
    <property type="match status" value="1"/>
</dbReference>
<reference evidence="4" key="2">
    <citation type="journal article" date="2023" name="Plants (Basel)">
        <title>Annotation of the Turnera subulata (Passifloraceae) Draft Genome Reveals the S-Locus Evolved after the Divergence of Turneroideae from Passifloroideae in a Stepwise Manner.</title>
        <authorList>
            <person name="Henning P.M."/>
            <person name="Roalson E.H."/>
            <person name="Mir W."/>
            <person name="McCubbin A.G."/>
            <person name="Shore J.S."/>
        </authorList>
    </citation>
    <scope>NUCLEOTIDE SEQUENCE</scope>
    <source>
        <strain evidence="4">F60SS</strain>
    </source>
</reference>
<keyword evidence="5" id="KW-1185">Reference proteome</keyword>
<dbReference type="AlphaFoldDB" id="A0A9Q0JSI9"/>
<keyword evidence="1" id="KW-0862">Zinc</keyword>
<dbReference type="SUPFAM" id="SSF56219">
    <property type="entry name" value="DNase I-like"/>
    <property type="match status" value="1"/>
</dbReference>
<sequence length="614" mass="66465">MAWVRLPGLPLQYYDDDLLSTFASAIGAPVRIDSNTSQATRALYARRCVEVDLSQPLVPLVTIQEEVFRVQYEGLHTICLNCGRFGHTTEQCQFDSSIVPVQTAEGVDPENLMEMSSGGVNVPASPPTVVAPSALKRPQFGEWMVVTRPPRSFPRGKPGGVGPRPPVVPAGNRFAVLDEEGEVGVSFVRPVKPTLGDFVSVGTRKPKRVRPSEATGKGPVVFKAGKSGVQGDGVSLSASASGVSSEPHSSSFMDVVPVVPLVSPPPSTVPPRVPHTGSVVSVGSGVVSKESVLTDGLQSEFGAPFIPNVVPVLVEPDPSDPVTVLRDRPGVSLAVSGTVVAGVVPPVVHDGCGSLLDACRICVRSIALMWFFLFEVRIGRDRAARVSTQFGFDSAVRLDPGGSWVGSAVHGSPNPALRASLWEHLQSLPIPEGSPWRLIGDFNDYSGPSDTFEGQYLVARARIFNDRLDSLHLLDLGFSRPPFTWVRMVGSSVSMQTRLDRAVATAEWRELFPDASVLHLPRVYSDHHPLLLVLDGLVGPPSRRPFRFEAAWLSHAQYGPLVRSSWVHQPGQFQRSLTRIREVSISFNKTTFGNIFRRKRWLLGRISGAQRALA</sequence>
<evidence type="ECO:0000313" key="4">
    <source>
        <dbReference type="EMBL" id="KAJ4851447.1"/>
    </source>
</evidence>
<dbReference type="PROSITE" id="PS50158">
    <property type="entry name" value="ZF_CCHC"/>
    <property type="match status" value="1"/>
</dbReference>
<keyword evidence="1" id="KW-0479">Metal-binding</keyword>
<gene>
    <name evidence="4" type="ORF">Tsubulata_031896</name>
</gene>
<evidence type="ECO:0000259" key="3">
    <source>
        <dbReference type="PROSITE" id="PS50158"/>
    </source>
</evidence>
<feature type="region of interest" description="Disordered" evidence="2">
    <location>
        <begin position="206"/>
        <end position="226"/>
    </location>
</feature>
<accession>A0A9Q0JSI9</accession>
<evidence type="ECO:0000256" key="1">
    <source>
        <dbReference type="PROSITE-ProRule" id="PRU00047"/>
    </source>
</evidence>
<dbReference type="PANTHER" id="PTHR31286">
    <property type="entry name" value="GLYCINE-RICH CELL WALL STRUCTURAL PROTEIN 1.8-LIKE"/>
    <property type="match status" value="1"/>
</dbReference>
<dbReference type="InterPro" id="IPR001878">
    <property type="entry name" value="Znf_CCHC"/>
</dbReference>
<reference evidence="4" key="1">
    <citation type="submission" date="2022-02" db="EMBL/GenBank/DDBJ databases">
        <authorList>
            <person name="Henning P.M."/>
            <person name="McCubbin A.G."/>
            <person name="Shore J.S."/>
        </authorList>
    </citation>
    <scope>NUCLEOTIDE SEQUENCE</scope>
    <source>
        <strain evidence="4">F60SS</strain>
        <tissue evidence="4">Leaves</tissue>
    </source>
</reference>
<name>A0A9Q0JSI9_9ROSI</name>
<dbReference type="PANTHER" id="PTHR31286:SF99">
    <property type="entry name" value="DUF4283 DOMAIN-CONTAINING PROTEIN"/>
    <property type="match status" value="1"/>
</dbReference>
<evidence type="ECO:0000313" key="5">
    <source>
        <dbReference type="Proteomes" id="UP001141552"/>
    </source>
</evidence>
<dbReference type="GO" id="GO:0008270">
    <property type="term" value="F:zinc ion binding"/>
    <property type="evidence" value="ECO:0007669"/>
    <property type="project" value="UniProtKB-KW"/>
</dbReference>
<dbReference type="EMBL" id="JAKUCV010000051">
    <property type="protein sequence ID" value="KAJ4851447.1"/>
    <property type="molecule type" value="Genomic_DNA"/>
</dbReference>
<organism evidence="4 5">
    <name type="scientific">Turnera subulata</name>
    <dbReference type="NCBI Taxonomy" id="218843"/>
    <lineage>
        <taxon>Eukaryota</taxon>
        <taxon>Viridiplantae</taxon>
        <taxon>Streptophyta</taxon>
        <taxon>Embryophyta</taxon>
        <taxon>Tracheophyta</taxon>
        <taxon>Spermatophyta</taxon>
        <taxon>Magnoliopsida</taxon>
        <taxon>eudicotyledons</taxon>
        <taxon>Gunneridae</taxon>
        <taxon>Pentapetalae</taxon>
        <taxon>rosids</taxon>
        <taxon>fabids</taxon>
        <taxon>Malpighiales</taxon>
        <taxon>Passifloraceae</taxon>
        <taxon>Turnera</taxon>
    </lineage>
</organism>
<comment type="caution">
    <text evidence="4">The sequence shown here is derived from an EMBL/GenBank/DDBJ whole genome shotgun (WGS) entry which is preliminary data.</text>
</comment>
<feature type="domain" description="CCHC-type" evidence="3">
    <location>
        <begin position="79"/>
        <end position="92"/>
    </location>
</feature>
<dbReference type="InterPro" id="IPR040256">
    <property type="entry name" value="At4g02000-like"/>
</dbReference>